<evidence type="ECO:0000313" key="3">
    <source>
        <dbReference type="Proteomes" id="UP000318521"/>
    </source>
</evidence>
<dbReference type="InterPro" id="IPR025906">
    <property type="entry name" value="YjfB_motility"/>
</dbReference>
<dbReference type="Proteomes" id="UP000318521">
    <property type="component" value="Unassembled WGS sequence"/>
</dbReference>
<evidence type="ECO:0000256" key="1">
    <source>
        <dbReference type="SAM" id="MobiDB-lite"/>
    </source>
</evidence>
<protein>
    <submittedName>
        <fullName evidence="2">Putative motility protein</fullName>
    </submittedName>
</protein>
<keyword evidence="3" id="KW-1185">Reference proteome</keyword>
<feature type="region of interest" description="Disordered" evidence="1">
    <location>
        <begin position="44"/>
        <end position="63"/>
    </location>
</feature>
<comment type="caution">
    <text evidence="2">The sequence shown here is derived from an EMBL/GenBank/DDBJ whole genome shotgun (WGS) entry which is preliminary data.</text>
</comment>
<sequence>MDIALLSMAMSQANVQQQVSVAVMKQAMGTAEQQGKAIQNLMETTSSAPSPHPQLGRNFDIQV</sequence>
<name>A0A554A414_9BACI</name>
<reference evidence="2 3" key="1">
    <citation type="submission" date="2019-07" db="EMBL/GenBank/DDBJ databases">
        <authorList>
            <person name="Park Y.J."/>
            <person name="Jeong S.E."/>
            <person name="Jung H.S."/>
        </authorList>
    </citation>
    <scope>NUCLEOTIDE SEQUENCE [LARGE SCALE GENOMIC DNA]</scope>
    <source>
        <strain evidence="3">P16(2019)</strain>
    </source>
</reference>
<dbReference type="OrthoDB" id="1924973at2"/>
<dbReference type="EMBL" id="VLXZ01000001">
    <property type="protein sequence ID" value="TSB48440.1"/>
    <property type="molecule type" value="Genomic_DNA"/>
</dbReference>
<accession>A0A554A414</accession>
<evidence type="ECO:0000313" key="2">
    <source>
        <dbReference type="EMBL" id="TSB48440.1"/>
    </source>
</evidence>
<dbReference type="AlphaFoldDB" id="A0A554A414"/>
<dbReference type="RefSeq" id="WP_143846784.1">
    <property type="nucleotide sequence ID" value="NZ_VLXZ01000001.1"/>
</dbReference>
<gene>
    <name evidence="2" type="ORF">FN960_02480</name>
</gene>
<proteinExistence type="predicted"/>
<organism evidence="2 3">
    <name type="scientific">Alkalicoccobacillus porphyridii</name>
    <dbReference type="NCBI Taxonomy" id="2597270"/>
    <lineage>
        <taxon>Bacteria</taxon>
        <taxon>Bacillati</taxon>
        <taxon>Bacillota</taxon>
        <taxon>Bacilli</taxon>
        <taxon>Bacillales</taxon>
        <taxon>Bacillaceae</taxon>
        <taxon>Alkalicoccobacillus</taxon>
    </lineage>
</organism>
<dbReference type="Pfam" id="PF14070">
    <property type="entry name" value="YjfB_motility"/>
    <property type="match status" value="1"/>
</dbReference>